<organism evidence="3">
    <name type="scientific">Longilinea arvoryzae</name>
    <dbReference type="NCBI Taxonomy" id="360412"/>
    <lineage>
        <taxon>Bacteria</taxon>
        <taxon>Bacillati</taxon>
        <taxon>Chloroflexota</taxon>
        <taxon>Anaerolineae</taxon>
        <taxon>Anaerolineales</taxon>
        <taxon>Anaerolineaceae</taxon>
        <taxon>Longilinea</taxon>
    </lineage>
</organism>
<evidence type="ECO:0000313" key="3">
    <source>
        <dbReference type="EMBL" id="GAP15208.1"/>
    </source>
</evidence>
<evidence type="ECO:0000256" key="1">
    <source>
        <dbReference type="SAM" id="Phobius"/>
    </source>
</evidence>
<dbReference type="EMBL" id="DF967972">
    <property type="protein sequence ID" value="GAP15208.1"/>
    <property type="molecule type" value="Genomic_DNA"/>
</dbReference>
<dbReference type="PANTHER" id="PTHR43685:SF2">
    <property type="entry name" value="GLYCOSYLTRANSFERASE 2-LIKE DOMAIN-CONTAINING PROTEIN"/>
    <property type="match status" value="1"/>
</dbReference>
<accession>A0A0S7BLK4</accession>
<dbReference type="RefSeq" id="WP_075074398.1">
    <property type="nucleotide sequence ID" value="NZ_DF967972.1"/>
</dbReference>
<name>A0A0S7BLK4_9CHLR</name>
<dbReference type="GO" id="GO:0016740">
    <property type="term" value="F:transferase activity"/>
    <property type="evidence" value="ECO:0007669"/>
    <property type="project" value="UniProtKB-KW"/>
</dbReference>
<dbReference type="InterPro" id="IPR050834">
    <property type="entry name" value="Glycosyltransf_2"/>
</dbReference>
<keyword evidence="3" id="KW-0808">Transferase</keyword>
<protein>
    <submittedName>
        <fullName evidence="3">Glycosyltransferase</fullName>
    </submittedName>
</protein>
<keyword evidence="4" id="KW-1185">Reference proteome</keyword>
<feature type="domain" description="Glycosyltransferase 2-like" evidence="2">
    <location>
        <begin position="5"/>
        <end position="138"/>
    </location>
</feature>
<proteinExistence type="predicted"/>
<feature type="transmembrane region" description="Helical" evidence="1">
    <location>
        <begin position="305"/>
        <end position="325"/>
    </location>
</feature>
<dbReference type="InterPro" id="IPR029044">
    <property type="entry name" value="Nucleotide-diphossugar_trans"/>
</dbReference>
<dbReference type="PANTHER" id="PTHR43685">
    <property type="entry name" value="GLYCOSYLTRANSFERASE"/>
    <property type="match status" value="1"/>
</dbReference>
<dbReference type="InterPro" id="IPR001173">
    <property type="entry name" value="Glyco_trans_2-like"/>
</dbReference>
<evidence type="ECO:0000259" key="2">
    <source>
        <dbReference type="Pfam" id="PF00535"/>
    </source>
</evidence>
<feature type="transmembrane region" description="Helical" evidence="1">
    <location>
        <begin position="273"/>
        <end position="293"/>
    </location>
</feature>
<dbReference type="Pfam" id="PF00535">
    <property type="entry name" value="Glycos_transf_2"/>
    <property type="match status" value="1"/>
</dbReference>
<dbReference type="Gene3D" id="3.90.550.10">
    <property type="entry name" value="Spore Coat Polysaccharide Biosynthesis Protein SpsA, Chain A"/>
    <property type="match status" value="1"/>
</dbReference>
<dbReference type="STRING" id="360412.LARV_02990"/>
<dbReference type="AlphaFoldDB" id="A0A0S7BLK4"/>
<dbReference type="SUPFAM" id="SSF53448">
    <property type="entry name" value="Nucleotide-diphospho-sugar transferases"/>
    <property type="match status" value="1"/>
</dbReference>
<dbReference type="CDD" id="cd02525">
    <property type="entry name" value="Succinoglycan_BP_ExoA"/>
    <property type="match status" value="1"/>
</dbReference>
<dbReference type="OrthoDB" id="9766971at2"/>
<evidence type="ECO:0000313" key="4">
    <source>
        <dbReference type="Proteomes" id="UP000055060"/>
    </source>
</evidence>
<gene>
    <name evidence="3" type="ORF">LARV_02990</name>
</gene>
<keyword evidence="1" id="KW-1133">Transmembrane helix</keyword>
<sequence length="331" mass="37115">MTQVSIIIPCYNEQATIPLLLQALYDQTYPRARMEVVIADGLSTDRTREAIAQFQSDHPDLRVRLVSNPRRHIPAGLNVALAAATGEIVIRLDAHSVPALNYVERCVRDLESKFGDNVGGVWEIQPGAATFTARAISAAAAHPFGVGDALYRYGSKPGPVDTVPFGSFYRAYLANIGGYDETLLSNEDYELNTRIRLRGGRVFLDPDIHSVYFSRPTFSGLAKQYFRYGYWKLRMLKRYPATIRWRQALPPLFAASILILALAGLFLPLARWLLLFELGFYLLALIAGSVPVVRRKRDLRYIMGVPLAISVMHFSWGFGFLWSLIRSAVES</sequence>
<keyword evidence="1" id="KW-0812">Transmembrane</keyword>
<feature type="transmembrane region" description="Helical" evidence="1">
    <location>
        <begin position="248"/>
        <end position="267"/>
    </location>
</feature>
<dbReference type="Proteomes" id="UP000055060">
    <property type="component" value="Unassembled WGS sequence"/>
</dbReference>
<keyword evidence="1" id="KW-0472">Membrane</keyword>
<reference evidence="3" key="1">
    <citation type="submission" date="2015-07" db="EMBL/GenBank/DDBJ databases">
        <title>Draft Genome Sequences of Anaerolinea thermolimosa IMO-1, Bellilinea caldifistulae GOMI-1, Leptolinea tardivitalis YMTK-2, Levilinea saccharolytica KIBI-1,Longilinea arvoryzae KOME-1, Previously Described as Members of the Anaerolineaceae (Chloroflexi).</title>
        <authorList>
            <person name="Sekiguchi Y."/>
            <person name="Ohashi A."/>
            <person name="Matsuura N."/>
            <person name="Tourlousse M.D."/>
        </authorList>
    </citation>
    <scope>NUCLEOTIDE SEQUENCE [LARGE SCALE GENOMIC DNA]</scope>
    <source>
        <strain evidence="3">KOME-1</strain>
    </source>
</reference>